<dbReference type="Gene3D" id="3.30.530.20">
    <property type="match status" value="1"/>
</dbReference>
<proteinExistence type="predicted"/>
<organism evidence="1 2">
    <name type="scientific">Nocardioides euryhalodurans</name>
    <dbReference type="NCBI Taxonomy" id="2518370"/>
    <lineage>
        <taxon>Bacteria</taxon>
        <taxon>Bacillati</taxon>
        <taxon>Actinomycetota</taxon>
        <taxon>Actinomycetes</taxon>
        <taxon>Propionibacteriales</taxon>
        <taxon>Nocardioidaceae</taxon>
        <taxon>Nocardioides</taxon>
    </lineage>
</organism>
<dbReference type="OrthoDB" id="4618973at2"/>
<dbReference type="KEGG" id="noy:EXE57_12010"/>
<dbReference type="CDD" id="cd07812">
    <property type="entry name" value="SRPBCC"/>
    <property type="match status" value="1"/>
</dbReference>
<keyword evidence="2" id="KW-1185">Reference proteome</keyword>
<dbReference type="InterPro" id="IPR023393">
    <property type="entry name" value="START-like_dom_sf"/>
</dbReference>
<name>A0A4P7GLR1_9ACTN</name>
<dbReference type="Pfam" id="PF10604">
    <property type="entry name" value="Polyketide_cyc2"/>
    <property type="match status" value="1"/>
</dbReference>
<reference evidence="1 2" key="1">
    <citation type="submission" date="2019-03" db="EMBL/GenBank/DDBJ databases">
        <title>Three New Species of Nocardioides, Nocardioides euryhalodurans sp. nov., Nocardioides seonyuensis sp. nov. and Nocardioides eburneoflavus sp. nov., Iolated from Soil.</title>
        <authorList>
            <person name="Roh S.G."/>
            <person name="Lee C."/>
            <person name="Kim M.-K."/>
            <person name="Kim S.B."/>
        </authorList>
    </citation>
    <scope>NUCLEOTIDE SEQUENCE [LARGE SCALE GENOMIC DNA]</scope>
    <source>
        <strain evidence="1 2">MMS17-SY117</strain>
    </source>
</reference>
<dbReference type="AlphaFoldDB" id="A0A4P7GLR1"/>
<dbReference type="RefSeq" id="WP_135077802.1">
    <property type="nucleotide sequence ID" value="NZ_CP038267.1"/>
</dbReference>
<dbReference type="EMBL" id="CP038267">
    <property type="protein sequence ID" value="QBR92913.1"/>
    <property type="molecule type" value="Genomic_DNA"/>
</dbReference>
<protein>
    <submittedName>
        <fullName evidence="1">SRPBCC family protein</fullName>
    </submittedName>
</protein>
<evidence type="ECO:0000313" key="2">
    <source>
        <dbReference type="Proteomes" id="UP000294894"/>
    </source>
</evidence>
<dbReference type="InterPro" id="IPR019587">
    <property type="entry name" value="Polyketide_cyclase/dehydratase"/>
</dbReference>
<evidence type="ECO:0000313" key="1">
    <source>
        <dbReference type="EMBL" id="QBR92913.1"/>
    </source>
</evidence>
<dbReference type="Proteomes" id="UP000294894">
    <property type="component" value="Chromosome"/>
</dbReference>
<gene>
    <name evidence="1" type="ORF">EXE57_12010</name>
</gene>
<accession>A0A4P7GLR1</accession>
<sequence length="151" mass="16932">MTDIEALQETVEISAPPERVWSLVTDLPRMASWSPQVVRTFVRGPVELGTRAVNVNRRGVLLWPTRSKVVRFEPHRDFAFHILDNGVIWSFRLEPTATGTRVTQQRETPDGITPISLRLQDAVLGGVGRFTGELRDGMRDTLGRIKADAEA</sequence>
<dbReference type="SUPFAM" id="SSF55961">
    <property type="entry name" value="Bet v1-like"/>
    <property type="match status" value="1"/>
</dbReference>